<proteinExistence type="predicted"/>
<dbReference type="InterPro" id="IPR018641">
    <property type="entry name" value="Trfase_1_rSAM/seldom-assoc"/>
</dbReference>
<dbReference type="InterPro" id="IPR029044">
    <property type="entry name" value="Nucleotide-diphossugar_trans"/>
</dbReference>
<protein>
    <recommendedName>
        <fullName evidence="3">DUF2064 domain-containing protein</fullName>
    </recommendedName>
</protein>
<evidence type="ECO:0008006" key="3">
    <source>
        <dbReference type="Google" id="ProtNLM"/>
    </source>
</evidence>
<dbReference type="Pfam" id="PF09837">
    <property type="entry name" value="DUF2064"/>
    <property type="match status" value="1"/>
</dbReference>
<sequence>MSVRKKCDTVIAVCVQEPSEDGSSMDLGIIKGDDLRFLHQAFITDTVANALEVVAADTRLYYINDPDRKRLVKTALDYLEKKLDGKRLEGLHDRFTQYEQDRESWGFRMGHVFTDCFTAGYKNVLMIGSRTPTITPDMMKVAIKMLKASDAVFGPTPEGRYYTIGLSGGYQIDLAQFDWKSSSIYSEVADAFSQKKLSWSELEIWYAVESSEYLEIMARDINQYRIEGDEFTAHETEIVIERLLTRL</sequence>
<dbReference type="EMBL" id="PQAP01000052">
    <property type="protein sequence ID" value="PWB73531.1"/>
    <property type="molecule type" value="Genomic_DNA"/>
</dbReference>
<dbReference type="AlphaFoldDB" id="A0A855X7A8"/>
<dbReference type="SUPFAM" id="SSF53448">
    <property type="entry name" value="Nucleotide-diphospho-sugar transferases"/>
    <property type="match status" value="1"/>
</dbReference>
<name>A0A855X7A8_9BACT</name>
<comment type="caution">
    <text evidence="1">The sequence shown here is derived from an EMBL/GenBank/DDBJ whole genome shotgun (WGS) entry which is preliminary data.</text>
</comment>
<accession>A0A855X7A8</accession>
<dbReference type="PANTHER" id="PTHR36529">
    <property type="entry name" value="SLL1095 PROTEIN"/>
    <property type="match status" value="1"/>
</dbReference>
<dbReference type="PANTHER" id="PTHR36529:SF1">
    <property type="entry name" value="GLYCOSYLTRANSFERASE"/>
    <property type="match status" value="1"/>
</dbReference>
<dbReference type="Gene3D" id="3.90.550.10">
    <property type="entry name" value="Spore Coat Polysaccharide Biosynthesis Protein SpsA, Chain A"/>
    <property type="match status" value="1"/>
</dbReference>
<organism evidence="1 2">
    <name type="scientific">candidate division GN15 bacterium</name>
    <dbReference type="NCBI Taxonomy" id="2072418"/>
    <lineage>
        <taxon>Bacteria</taxon>
        <taxon>candidate division GN15</taxon>
    </lineage>
</organism>
<dbReference type="Proteomes" id="UP000250918">
    <property type="component" value="Unassembled WGS sequence"/>
</dbReference>
<reference evidence="1 2" key="1">
    <citation type="journal article" date="2018" name="ISME J.">
        <title>A methanotrophic archaeon couples anaerobic oxidation of methane to Fe(III) reduction.</title>
        <authorList>
            <person name="Cai C."/>
            <person name="Leu A.O."/>
            <person name="Xie G.J."/>
            <person name="Guo J."/>
            <person name="Feng Y."/>
            <person name="Zhao J.X."/>
            <person name="Tyson G.W."/>
            <person name="Yuan Z."/>
            <person name="Hu S."/>
        </authorList>
    </citation>
    <scope>NUCLEOTIDE SEQUENCE [LARGE SCALE GENOMIC DNA]</scope>
    <source>
        <strain evidence="1">FeB_12</strain>
    </source>
</reference>
<gene>
    <name evidence="1" type="ORF">C3F09_05160</name>
</gene>
<evidence type="ECO:0000313" key="1">
    <source>
        <dbReference type="EMBL" id="PWB73531.1"/>
    </source>
</evidence>
<evidence type="ECO:0000313" key="2">
    <source>
        <dbReference type="Proteomes" id="UP000250918"/>
    </source>
</evidence>